<evidence type="ECO:0000313" key="2">
    <source>
        <dbReference type="EMBL" id="KIM40676.1"/>
    </source>
</evidence>
<evidence type="ECO:0000256" key="1">
    <source>
        <dbReference type="SAM" id="MobiDB-lite"/>
    </source>
</evidence>
<dbReference type="HOGENOM" id="CLU_2210371_0_0_1"/>
<gene>
    <name evidence="2" type="ORF">M413DRAFT_166173</name>
</gene>
<proteinExistence type="predicted"/>
<feature type="compositionally biased region" description="Basic residues" evidence="1">
    <location>
        <begin position="57"/>
        <end position="69"/>
    </location>
</feature>
<dbReference type="AlphaFoldDB" id="A0A0C3CAR4"/>
<name>A0A0C3CAR4_HEBCY</name>
<reference evidence="2 3" key="1">
    <citation type="submission" date="2014-04" db="EMBL/GenBank/DDBJ databases">
        <authorList>
            <consortium name="DOE Joint Genome Institute"/>
            <person name="Kuo A."/>
            <person name="Gay G."/>
            <person name="Dore J."/>
            <person name="Kohler A."/>
            <person name="Nagy L.G."/>
            <person name="Floudas D."/>
            <person name="Copeland A."/>
            <person name="Barry K.W."/>
            <person name="Cichocki N."/>
            <person name="Veneault-Fourrey C."/>
            <person name="LaButti K."/>
            <person name="Lindquist E.A."/>
            <person name="Lipzen A."/>
            <person name="Lundell T."/>
            <person name="Morin E."/>
            <person name="Murat C."/>
            <person name="Sun H."/>
            <person name="Tunlid A."/>
            <person name="Henrissat B."/>
            <person name="Grigoriev I.V."/>
            <person name="Hibbett D.S."/>
            <person name="Martin F."/>
            <person name="Nordberg H.P."/>
            <person name="Cantor M.N."/>
            <person name="Hua S.X."/>
        </authorList>
    </citation>
    <scope>NUCLEOTIDE SEQUENCE [LARGE SCALE GENOMIC DNA]</scope>
    <source>
        <strain evidence="3">h7</strain>
    </source>
</reference>
<feature type="region of interest" description="Disordered" evidence="1">
    <location>
        <begin position="38"/>
        <end position="107"/>
    </location>
</feature>
<keyword evidence="3" id="KW-1185">Reference proteome</keyword>
<protein>
    <submittedName>
        <fullName evidence="2">Uncharacterized protein</fullName>
    </submittedName>
</protein>
<dbReference type="EMBL" id="KN831782">
    <property type="protein sequence ID" value="KIM40676.1"/>
    <property type="molecule type" value="Genomic_DNA"/>
</dbReference>
<accession>A0A0C3CAR4</accession>
<evidence type="ECO:0000313" key="3">
    <source>
        <dbReference type="Proteomes" id="UP000053424"/>
    </source>
</evidence>
<organism evidence="2 3">
    <name type="scientific">Hebeloma cylindrosporum</name>
    <dbReference type="NCBI Taxonomy" id="76867"/>
    <lineage>
        <taxon>Eukaryota</taxon>
        <taxon>Fungi</taxon>
        <taxon>Dikarya</taxon>
        <taxon>Basidiomycota</taxon>
        <taxon>Agaricomycotina</taxon>
        <taxon>Agaricomycetes</taxon>
        <taxon>Agaricomycetidae</taxon>
        <taxon>Agaricales</taxon>
        <taxon>Agaricineae</taxon>
        <taxon>Hymenogastraceae</taxon>
        <taxon>Hebeloma</taxon>
    </lineage>
</organism>
<feature type="compositionally biased region" description="Polar residues" evidence="1">
    <location>
        <begin position="71"/>
        <end position="81"/>
    </location>
</feature>
<sequence length="107" mass="11711">MIHPSMAVDSATAFTTFSSVRRCMYELTGSKLAARLTEHVPSRAHHPNPSVDGSPYFKKKVSNHPRKPTYNHGQPISSPSRARSGKKSSRVGQEELDAEVPCHSNGP</sequence>
<dbReference type="Proteomes" id="UP000053424">
    <property type="component" value="Unassembled WGS sequence"/>
</dbReference>
<reference evidence="3" key="2">
    <citation type="submission" date="2015-01" db="EMBL/GenBank/DDBJ databases">
        <title>Evolutionary Origins and Diversification of the Mycorrhizal Mutualists.</title>
        <authorList>
            <consortium name="DOE Joint Genome Institute"/>
            <consortium name="Mycorrhizal Genomics Consortium"/>
            <person name="Kohler A."/>
            <person name="Kuo A."/>
            <person name="Nagy L.G."/>
            <person name="Floudas D."/>
            <person name="Copeland A."/>
            <person name="Barry K.W."/>
            <person name="Cichocki N."/>
            <person name="Veneault-Fourrey C."/>
            <person name="LaButti K."/>
            <person name="Lindquist E.A."/>
            <person name="Lipzen A."/>
            <person name="Lundell T."/>
            <person name="Morin E."/>
            <person name="Murat C."/>
            <person name="Riley R."/>
            <person name="Ohm R."/>
            <person name="Sun H."/>
            <person name="Tunlid A."/>
            <person name="Henrissat B."/>
            <person name="Grigoriev I.V."/>
            <person name="Hibbett D.S."/>
            <person name="Martin F."/>
        </authorList>
    </citation>
    <scope>NUCLEOTIDE SEQUENCE [LARGE SCALE GENOMIC DNA]</scope>
    <source>
        <strain evidence="3">h7</strain>
    </source>
</reference>